<gene>
    <name evidence="1" type="ORF">KsCSTR_48800</name>
</gene>
<accession>A0A6G7GYH3</accession>
<dbReference type="Proteomes" id="UP000501926">
    <property type="component" value="Chromosome"/>
</dbReference>
<dbReference type="AlphaFoldDB" id="A0A6G7GYH3"/>
<dbReference type="InterPro" id="IPR024524">
    <property type="entry name" value="DUF3800"/>
</dbReference>
<sequence length="194" mass="22589">MHPSDTLIPCRMTNLEQVRNDESGDLGFDFFAKKPSEFFTVTILTVCGIENNRRLINAVKKTIKRKLPNGQSEMKGAKDSIGVKNYFYRQVSTVPFDIYSLTLNKRRVYDSLAKQKDRVYNFIARNALERIPVNNATTRIEVIIDKSKSKKEIREFNEYIIRHIKGRIDLRIPLDIYHWTSHENMGLQAVDTFS</sequence>
<organism evidence="1 2">
    <name type="scientific">Kuenenia stuttgartiensis</name>
    <dbReference type="NCBI Taxonomy" id="174633"/>
    <lineage>
        <taxon>Bacteria</taxon>
        <taxon>Pseudomonadati</taxon>
        <taxon>Planctomycetota</taxon>
        <taxon>Candidatus Brocadiia</taxon>
        <taxon>Candidatus Brocadiales</taxon>
        <taxon>Candidatus Brocadiaceae</taxon>
        <taxon>Candidatus Kuenenia</taxon>
    </lineage>
</organism>
<reference evidence="1 2" key="1">
    <citation type="submission" date="2020-02" db="EMBL/GenBank/DDBJ databases">
        <title>Newly sequenced genome of strain CSTR1 showed variability in Candidatus Kuenenia stuttgartiensis genomes.</title>
        <authorList>
            <person name="Ding C."/>
            <person name="Adrian L."/>
        </authorList>
    </citation>
    <scope>NUCLEOTIDE SEQUENCE [LARGE SCALE GENOMIC DNA]</scope>
    <source>
        <strain evidence="1 2">CSTR1</strain>
    </source>
</reference>
<dbReference type="Pfam" id="PF12686">
    <property type="entry name" value="DUF3800"/>
    <property type="match status" value="1"/>
</dbReference>
<name>A0A6G7GYH3_KUEST</name>
<dbReference type="EMBL" id="CP049055">
    <property type="protein sequence ID" value="QII14257.1"/>
    <property type="molecule type" value="Genomic_DNA"/>
</dbReference>
<proteinExistence type="predicted"/>
<evidence type="ECO:0000313" key="1">
    <source>
        <dbReference type="EMBL" id="QII14257.1"/>
    </source>
</evidence>
<protein>
    <submittedName>
        <fullName evidence="1">Uncharacterized protein</fullName>
    </submittedName>
</protein>
<evidence type="ECO:0000313" key="2">
    <source>
        <dbReference type="Proteomes" id="UP000501926"/>
    </source>
</evidence>